<dbReference type="Proteomes" id="UP000281553">
    <property type="component" value="Unassembled WGS sequence"/>
</dbReference>
<evidence type="ECO:0000313" key="1">
    <source>
        <dbReference type="EMBL" id="VDN14049.1"/>
    </source>
</evidence>
<dbReference type="EMBL" id="UYRU01058105">
    <property type="protein sequence ID" value="VDN14049.1"/>
    <property type="molecule type" value="Genomic_DNA"/>
</dbReference>
<organism evidence="1 2">
    <name type="scientific">Dibothriocephalus latus</name>
    <name type="common">Fish tapeworm</name>
    <name type="synonym">Diphyllobothrium latum</name>
    <dbReference type="NCBI Taxonomy" id="60516"/>
    <lineage>
        <taxon>Eukaryota</taxon>
        <taxon>Metazoa</taxon>
        <taxon>Spiralia</taxon>
        <taxon>Lophotrochozoa</taxon>
        <taxon>Platyhelminthes</taxon>
        <taxon>Cestoda</taxon>
        <taxon>Eucestoda</taxon>
        <taxon>Diphyllobothriidea</taxon>
        <taxon>Diphyllobothriidae</taxon>
        <taxon>Dibothriocephalus</taxon>
    </lineage>
</organism>
<protein>
    <recommendedName>
        <fullName evidence="3">Retrotransposon gag domain-containing protein</fullName>
    </recommendedName>
</protein>
<sequence length="218" mass="23905">MPEKAEVMSAARSEVDRILEEISVLSTGNHQPPIISSHAPVLTRSHVDQNITVATASAEPTHMHRVHTVPPRTPSTSTRRPDPFFAPVPFQPGQEIDVCLVKLSFFLVDIPPPDHTCYLLALLSPEALAPALKDGLNVNTPFSTARDRLLSLFVKSLSASAAGAQFYRLRQKPQQSANDFALELNRLACLAFASTPAKERNEIVLDRFIAGLHDPNLM</sequence>
<gene>
    <name evidence="1" type="ORF">DILT_LOCUS9880</name>
</gene>
<evidence type="ECO:0000313" key="2">
    <source>
        <dbReference type="Proteomes" id="UP000281553"/>
    </source>
</evidence>
<evidence type="ECO:0008006" key="3">
    <source>
        <dbReference type="Google" id="ProtNLM"/>
    </source>
</evidence>
<accession>A0A3P7NZM9</accession>
<reference evidence="1 2" key="1">
    <citation type="submission" date="2018-11" db="EMBL/GenBank/DDBJ databases">
        <authorList>
            <consortium name="Pathogen Informatics"/>
        </authorList>
    </citation>
    <scope>NUCLEOTIDE SEQUENCE [LARGE SCALE GENOMIC DNA]</scope>
</reference>
<proteinExistence type="predicted"/>
<dbReference type="AlphaFoldDB" id="A0A3P7NZM9"/>
<keyword evidence="2" id="KW-1185">Reference proteome</keyword>
<name>A0A3P7NZM9_DIBLA</name>